<dbReference type="CDD" id="cd10918">
    <property type="entry name" value="CE4_NodB_like_5s_6s"/>
    <property type="match status" value="1"/>
</dbReference>
<dbReference type="EMBL" id="DVNI01000024">
    <property type="protein sequence ID" value="HIU63727.1"/>
    <property type="molecule type" value="Genomic_DNA"/>
</dbReference>
<sequence length="242" mass="28101">MYHRIADIPGDRNSLPLAKFEEQLQFLAANGYQTITLDDVYDYYTNNKSLPPKTVVLTFDDGYKDNLTLALPLLIKYNMQATVFAITDWVGKENKWENFNKKLTTTMDWSELKKWQTAGMQVGSHTVSHPFLAHLEPTMLKQELQKSKKELEERLAVPIDHLCYPYGNFNKNVCIASKDAGYKTALAIFEHAPLWQIDLFALPRIPIPAKQKMWEFKLKVSPIHTIFIFLRQAERAFKKLFK</sequence>
<keyword evidence="2" id="KW-0732">Signal</keyword>
<protein>
    <submittedName>
        <fullName evidence="4">Polysaccharide deacetylase family protein</fullName>
    </submittedName>
</protein>
<evidence type="ECO:0000256" key="1">
    <source>
        <dbReference type="ARBA" id="ARBA00004613"/>
    </source>
</evidence>
<comment type="subcellular location">
    <subcellularLocation>
        <location evidence="1">Secreted</location>
    </subcellularLocation>
</comment>
<evidence type="ECO:0000256" key="2">
    <source>
        <dbReference type="ARBA" id="ARBA00022729"/>
    </source>
</evidence>
<dbReference type="PANTHER" id="PTHR34216">
    <property type="match status" value="1"/>
</dbReference>
<reference evidence="4" key="2">
    <citation type="journal article" date="2021" name="PeerJ">
        <title>Extensive microbial diversity within the chicken gut microbiome revealed by metagenomics and culture.</title>
        <authorList>
            <person name="Gilroy R."/>
            <person name="Ravi A."/>
            <person name="Getino M."/>
            <person name="Pursley I."/>
            <person name="Horton D.L."/>
            <person name="Alikhan N.F."/>
            <person name="Baker D."/>
            <person name="Gharbi K."/>
            <person name="Hall N."/>
            <person name="Watson M."/>
            <person name="Adriaenssens E.M."/>
            <person name="Foster-Nyarko E."/>
            <person name="Jarju S."/>
            <person name="Secka A."/>
            <person name="Antonio M."/>
            <person name="Oren A."/>
            <person name="Chaudhuri R.R."/>
            <person name="La Ragione R."/>
            <person name="Hildebrand F."/>
            <person name="Pallen M.J."/>
        </authorList>
    </citation>
    <scope>NUCLEOTIDE SEQUENCE</scope>
    <source>
        <strain evidence="4">CHK160-1198</strain>
    </source>
</reference>
<name>A0A9D1SL92_9FIRM</name>
<comment type="caution">
    <text evidence="4">The sequence shown here is derived from an EMBL/GenBank/DDBJ whole genome shotgun (WGS) entry which is preliminary data.</text>
</comment>
<evidence type="ECO:0000259" key="3">
    <source>
        <dbReference type="PROSITE" id="PS51677"/>
    </source>
</evidence>
<dbReference type="Gene3D" id="3.20.20.370">
    <property type="entry name" value="Glycoside hydrolase/deacetylase"/>
    <property type="match status" value="1"/>
</dbReference>
<dbReference type="Proteomes" id="UP000824099">
    <property type="component" value="Unassembled WGS sequence"/>
</dbReference>
<gene>
    <name evidence="4" type="ORF">IAB06_01625</name>
</gene>
<dbReference type="Pfam" id="PF01522">
    <property type="entry name" value="Polysacc_deac_1"/>
    <property type="match status" value="1"/>
</dbReference>
<dbReference type="PANTHER" id="PTHR34216:SF3">
    <property type="entry name" value="POLY-BETA-1,6-N-ACETYL-D-GLUCOSAMINE N-DEACETYLASE"/>
    <property type="match status" value="1"/>
</dbReference>
<organism evidence="4 5">
    <name type="scientific">Candidatus Avacidaminococcus intestinavium</name>
    <dbReference type="NCBI Taxonomy" id="2840684"/>
    <lineage>
        <taxon>Bacteria</taxon>
        <taxon>Bacillati</taxon>
        <taxon>Bacillota</taxon>
        <taxon>Negativicutes</taxon>
        <taxon>Acidaminococcales</taxon>
        <taxon>Acidaminococcaceae</taxon>
        <taxon>Acidaminococcaceae incertae sedis</taxon>
        <taxon>Candidatus Avacidaminococcus</taxon>
    </lineage>
</organism>
<dbReference type="PROSITE" id="PS51677">
    <property type="entry name" value="NODB"/>
    <property type="match status" value="1"/>
</dbReference>
<dbReference type="AlphaFoldDB" id="A0A9D1SL92"/>
<dbReference type="InterPro" id="IPR002509">
    <property type="entry name" value="NODB_dom"/>
</dbReference>
<dbReference type="InterPro" id="IPR011330">
    <property type="entry name" value="Glyco_hydro/deAcase_b/a-brl"/>
</dbReference>
<reference evidence="4" key="1">
    <citation type="submission" date="2020-10" db="EMBL/GenBank/DDBJ databases">
        <authorList>
            <person name="Gilroy R."/>
        </authorList>
    </citation>
    <scope>NUCLEOTIDE SEQUENCE</scope>
    <source>
        <strain evidence="4">CHK160-1198</strain>
    </source>
</reference>
<dbReference type="GO" id="GO:0005576">
    <property type="term" value="C:extracellular region"/>
    <property type="evidence" value="ECO:0007669"/>
    <property type="project" value="UniProtKB-SubCell"/>
</dbReference>
<proteinExistence type="predicted"/>
<evidence type="ECO:0000313" key="4">
    <source>
        <dbReference type="EMBL" id="HIU63727.1"/>
    </source>
</evidence>
<dbReference type="GO" id="GO:0005975">
    <property type="term" value="P:carbohydrate metabolic process"/>
    <property type="evidence" value="ECO:0007669"/>
    <property type="project" value="InterPro"/>
</dbReference>
<dbReference type="SUPFAM" id="SSF88713">
    <property type="entry name" value="Glycoside hydrolase/deacetylase"/>
    <property type="match status" value="1"/>
</dbReference>
<dbReference type="GO" id="GO:0016810">
    <property type="term" value="F:hydrolase activity, acting on carbon-nitrogen (but not peptide) bonds"/>
    <property type="evidence" value="ECO:0007669"/>
    <property type="project" value="InterPro"/>
</dbReference>
<dbReference type="InterPro" id="IPR051398">
    <property type="entry name" value="Polysacch_Deacetylase"/>
</dbReference>
<evidence type="ECO:0000313" key="5">
    <source>
        <dbReference type="Proteomes" id="UP000824099"/>
    </source>
</evidence>
<accession>A0A9D1SL92</accession>
<feature type="domain" description="NodB homology" evidence="3">
    <location>
        <begin position="53"/>
        <end position="242"/>
    </location>
</feature>